<sequence length="1111" mass="125167">MDDFVVFVDGYYGLWDISGAGVTTGGGSVYPDYDARLVVFSVAIAIDVALISLWLAFRLLDDSVVAKTPQKVISAMIMGLGVSGMHYLGRSATKFVPRLNLPIDSGLTVNPHLSPSGLAIAVGLGTVICLFFIVLTKLWDHKLVNQLAREKVLKDSEQQFRTLIQQMQVGMLLLNAKAEILVFNQAALDLLRLDIEPDSLQVFGEGWHLVMEDGSPISLSDLPVQRAIATGEAVHHLVLGFDDPTTQQRRWLLVNATLHEPGGEVMRVICTISDITNQKQAEEALRRSQERFTLAVEGANDGIWDWDISTDEVYLSPRGKIMFGCQPDLDCFSNLDSALKIVHPDDRLWVKEMLNSYLAKEIPAFDVEYRTELDNGEWRWIRSRGVALWDEHNQPYRMVGFHTDITDRKMAEQALREGAEQERSILQMVQQMRKTLELEQIFSATTGELRQVLNCDRVLVYRFREDWSGEFMAESVAEGWVQLTAGPLRDSKATRIAIEQEKCAFQEINYRHVISDTYLQQNQGGIYGKGVSYRCVNDIYEMGFDACYLELLKQFQARAYIITPIFSGYQLWGLLAVYQNYHPRIWTTAEIRTVTQIGSQLGVAVQQAELLAKTQEQARQLQQAKEIADAANRSKSEFLANMSHELRTPLNAILGFAQLMSTNQNLAPENRQHIEIINRSGEHLLGLINDILEMSRIEAGRATLQVNGFDLYEFLQGLEDLFKLRATSKNLHLIFERPKGLIRHIKADEKKLRQVLINLLGNAIKFTDEGSVTVRVSHQNRDASDLLQFEVEDTGLGIAPEDCEGLFEAFAQTETGLNASEGSGLGLAIAQQFVKLMGDEITVRSCLNRGSTFSFTIPVQRSEDKPNQAIASIMDRVIGLTADQPVYRILVVEDRESNRLLLVELLSVLGFSVRPANNGSEAIAIWQEWNPDLIFMDMRMPVVNGYEATRQIRSQPGGGETIIIALTASAFEEQRQDIMKVGCNDLLRKPFQRGELLSKLSQYLGVQYIYNTQPEMSVNLNSSQDHDQTEPSQLNLEQIREMPEYWLDQVYSAAAQGSDLLLLDLIEEIPTQYSNLANTITEWVGSFQFDKVLELVEQTKPEAPNIRQIPN</sequence>
<dbReference type="PROSITE" id="PS50046">
    <property type="entry name" value="PHYTOCHROME_2"/>
    <property type="match status" value="1"/>
</dbReference>
<dbReference type="InterPro" id="IPR035965">
    <property type="entry name" value="PAS-like_dom_sf"/>
</dbReference>
<dbReference type="SUPFAM" id="SSF55781">
    <property type="entry name" value="GAF domain-like"/>
    <property type="match status" value="1"/>
</dbReference>
<dbReference type="SMART" id="SM00091">
    <property type="entry name" value="PAS"/>
    <property type="match status" value="2"/>
</dbReference>
<evidence type="ECO:0000256" key="2">
    <source>
        <dbReference type="ARBA" id="ARBA00006402"/>
    </source>
</evidence>
<evidence type="ECO:0000256" key="4">
    <source>
        <dbReference type="ARBA" id="ARBA00022553"/>
    </source>
</evidence>
<dbReference type="PRINTS" id="PR00344">
    <property type="entry name" value="BCTRLSENSOR"/>
</dbReference>
<feature type="modified residue" description="4-aspartylphosphate" evidence="8">
    <location>
        <position position="937"/>
    </location>
</feature>
<dbReference type="SUPFAM" id="SSF52172">
    <property type="entry name" value="CheY-like"/>
    <property type="match status" value="1"/>
</dbReference>
<evidence type="ECO:0000259" key="14">
    <source>
        <dbReference type="PROSITE" id="PS50112"/>
    </source>
</evidence>
<evidence type="ECO:0000256" key="5">
    <source>
        <dbReference type="ARBA" id="ARBA00022679"/>
    </source>
</evidence>
<dbReference type="Gene3D" id="3.30.450.40">
    <property type="match status" value="1"/>
</dbReference>
<keyword evidence="7" id="KW-0902">Two-component regulatory system</keyword>
<dbReference type="PANTHER" id="PTHR43047:SF72">
    <property type="entry name" value="OSMOSENSING HISTIDINE PROTEIN KINASE SLN1"/>
    <property type="match status" value="1"/>
</dbReference>
<dbReference type="PROSITE" id="PS50113">
    <property type="entry name" value="PAC"/>
    <property type="match status" value="2"/>
</dbReference>
<dbReference type="Gene3D" id="3.30.565.10">
    <property type="entry name" value="Histidine kinase-like ATPase, C-terminal domain"/>
    <property type="match status" value="1"/>
</dbReference>
<dbReference type="InterPro" id="IPR001610">
    <property type="entry name" value="PAC"/>
</dbReference>
<dbReference type="PROSITE" id="PS50110">
    <property type="entry name" value="RESPONSE_REGULATORY"/>
    <property type="match status" value="1"/>
</dbReference>
<comment type="catalytic activity">
    <reaction evidence="1">
        <text>ATP + protein L-histidine = ADP + protein N-phospho-L-histidine.</text>
        <dbReference type="EC" id="2.7.13.3"/>
    </reaction>
</comment>
<dbReference type="SMART" id="SM00065">
    <property type="entry name" value="GAF"/>
    <property type="match status" value="1"/>
</dbReference>
<dbReference type="Proteomes" id="UP000326169">
    <property type="component" value="Unassembled WGS sequence"/>
</dbReference>
<feature type="transmembrane region" description="Helical" evidence="10">
    <location>
        <begin position="72"/>
        <end position="89"/>
    </location>
</feature>
<dbReference type="SUPFAM" id="SSF55785">
    <property type="entry name" value="PYP-like sensor domain (PAS domain)"/>
    <property type="match status" value="2"/>
</dbReference>
<dbReference type="SMART" id="SM00086">
    <property type="entry name" value="PAC"/>
    <property type="match status" value="2"/>
</dbReference>
<dbReference type="SMART" id="SM00388">
    <property type="entry name" value="HisKA"/>
    <property type="match status" value="1"/>
</dbReference>
<feature type="transmembrane region" description="Helical" evidence="10">
    <location>
        <begin position="118"/>
        <end position="139"/>
    </location>
</feature>
<dbReference type="InterPro" id="IPR016132">
    <property type="entry name" value="Phyto_chromo_attachment"/>
</dbReference>
<evidence type="ECO:0000259" key="12">
    <source>
        <dbReference type="PROSITE" id="PS50109"/>
    </source>
</evidence>
<evidence type="ECO:0000256" key="1">
    <source>
        <dbReference type="ARBA" id="ARBA00000085"/>
    </source>
</evidence>
<dbReference type="InterPro" id="IPR001789">
    <property type="entry name" value="Sig_transdc_resp-reg_receiver"/>
</dbReference>
<dbReference type="InterPro" id="IPR005467">
    <property type="entry name" value="His_kinase_dom"/>
</dbReference>
<name>A0A5M3T8J1_LIMPL</name>
<evidence type="ECO:0000313" key="17">
    <source>
        <dbReference type="Proteomes" id="UP000326169"/>
    </source>
</evidence>
<protein>
    <recommendedName>
        <fullName evidence="3">histidine kinase</fullName>
        <ecNumber evidence="3">2.7.13.3</ecNumber>
    </recommendedName>
</protein>
<keyword evidence="10" id="KW-0812">Transmembrane</keyword>
<comment type="similarity">
    <text evidence="2">In the N-terminal section; belongs to the phytochrome family.</text>
</comment>
<reference evidence="16 17" key="1">
    <citation type="journal article" date="2019" name="J Genomics">
        <title>The Draft Genome of a Hydrogen-producing Cyanobacterium, Arthrospira platensis NIES-46.</title>
        <authorList>
            <person name="Suzuki S."/>
            <person name="Yamaguchi H."/>
            <person name="Kawachi M."/>
        </authorList>
    </citation>
    <scope>NUCLEOTIDE SEQUENCE [LARGE SCALE GENOMIC DNA]</scope>
    <source>
        <strain evidence="16 17">NIES-46</strain>
    </source>
</reference>
<dbReference type="SMART" id="SM00448">
    <property type="entry name" value="REC"/>
    <property type="match status" value="1"/>
</dbReference>
<dbReference type="InterPro" id="IPR003594">
    <property type="entry name" value="HATPase_dom"/>
</dbReference>
<dbReference type="InterPro" id="IPR003018">
    <property type="entry name" value="GAF"/>
</dbReference>
<dbReference type="EMBL" id="BIMW01000091">
    <property type="protein sequence ID" value="GCE94201.1"/>
    <property type="molecule type" value="Genomic_DNA"/>
</dbReference>
<dbReference type="InterPro" id="IPR003661">
    <property type="entry name" value="HisK_dim/P_dom"/>
</dbReference>
<evidence type="ECO:0000256" key="3">
    <source>
        <dbReference type="ARBA" id="ARBA00012438"/>
    </source>
</evidence>
<dbReference type="CDD" id="cd00082">
    <property type="entry name" value="HisKA"/>
    <property type="match status" value="1"/>
</dbReference>
<dbReference type="InterPro" id="IPR029016">
    <property type="entry name" value="GAF-like_dom_sf"/>
</dbReference>
<dbReference type="Pfam" id="PF08447">
    <property type="entry name" value="PAS_3"/>
    <property type="match status" value="1"/>
</dbReference>
<dbReference type="PROSITE" id="PS50112">
    <property type="entry name" value="PAS"/>
    <property type="match status" value="1"/>
</dbReference>
<dbReference type="CDD" id="cd17546">
    <property type="entry name" value="REC_hyHK_CKI1_RcsC-like"/>
    <property type="match status" value="1"/>
</dbReference>
<dbReference type="Pfam" id="PF13188">
    <property type="entry name" value="PAS_8"/>
    <property type="match status" value="1"/>
</dbReference>
<keyword evidence="10" id="KW-1133">Transmembrane helix</keyword>
<dbReference type="InterPro" id="IPR011006">
    <property type="entry name" value="CheY-like_superfamily"/>
</dbReference>
<gene>
    <name evidence="16" type="ORF">NIES46_22550</name>
</gene>
<feature type="transmembrane region" description="Helical" evidence="10">
    <location>
        <begin position="37"/>
        <end position="60"/>
    </location>
</feature>
<dbReference type="InterPro" id="IPR013655">
    <property type="entry name" value="PAS_fold_3"/>
</dbReference>
<dbReference type="SMART" id="SM00387">
    <property type="entry name" value="HATPase_c"/>
    <property type="match status" value="1"/>
</dbReference>
<dbReference type="Pfam" id="PF01590">
    <property type="entry name" value="GAF"/>
    <property type="match status" value="1"/>
</dbReference>
<dbReference type="Gene3D" id="3.40.50.2300">
    <property type="match status" value="1"/>
</dbReference>
<accession>A0A5M3T8J1</accession>
<dbReference type="Gene3D" id="1.10.287.130">
    <property type="match status" value="1"/>
</dbReference>
<dbReference type="EC" id="2.7.13.3" evidence="3"/>
<keyword evidence="6 16" id="KW-0418">Kinase</keyword>
<dbReference type="CDD" id="cd00130">
    <property type="entry name" value="PAS"/>
    <property type="match status" value="1"/>
</dbReference>
<dbReference type="Pfam" id="PF02518">
    <property type="entry name" value="HATPase_c"/>
    <property type="match status" value="1"/>
</dbReference>
<dbReference type="PANTHER" id="PTHR43047">
    <property type="entry name" value="TWO-COMPONENT HISTIDINE PROTEIN KINASE"/>
    <property type="match status" value="1"/>
</dbReference>
<feature type="domain" description="Response regulatory" evidence="13">
    <location>
        <begin position="888"/>
        <end position="1004"/>
    </location>
</feature>
<dbReference type="InterPro" id="IPR000700">
    <property type="entry name" value="PAS-assoc_C"/>
</dbReference>
<evidence type="ECO:0000313" key="16">
    <source>
        <dbReference type="EMBL" id="GCE94201.1"/>
    </source>
</evidence>
<dbReference type="Pfam" id="PF00072">
    <property type="entry name" value="Response_reg"/>
    <property type="match status" value="1"/>
</dbReference>
<evidence type="ECO:0000259" key="11">
    <source>
        <dbReference type="PROSITE" id="PS50046"/>
    </source>
</evidence>
<evidence type="ECO:0000256" key="6">
    <source>
        <dbReference type="ARBA" id="ARBA00022777"/>
    </source>
</evidence>
<feature type="domain" description="PAS" evidence="14">
    <location>
        <begin position="288"/>
        <end position="361"/>
    </location>
</feature>
<keyword evidence="9" id="KW-0175">Coiled coil</keyword>
<evidence type="ECO:0000256" key="10">
    <source>
        <dbReference type="SAM" id="Phobius"/>
    </source>
</evidence>
<keyword evidence="10" id="KW-0472">Membrane</keyword>
<proteinExistence type="inferred from homology"/>
<dbReference type="NCBIfam" id="TIGR00229">
    <property type="entry name" value="sensory_box"/>
    <property type="match status" value="1"/>
</dbReference>
<keyword evidence="17" id="KW-1185">Reference proteome</keyword>
<organism evidence="16 17">
    <name type="scientific">Limnospira platensis NIES-46</name>
    <dbReference type="NCBI Taxonomy" id="1236695"/>
    <lineage>
        <taxon>Bacteria</taxon>
        <taxon>Bacillati</taxon>
        <taxon>Cyanobacteriota</taxon>
        <taxon>Cyanophyceae</taxon>
        <taxon>Oscillatoriophycideae</taxon>
        <taxon>Oscillatoriales</taxon>
        <taxon>Sirenicapillariaceae</taxon>
        <taxon>Limnospira</taxon>
    </lineage>
</organism>
<evidence type="ECO:0000256" key="9">
    <source>
        <dbReference type="SAM" id="Coils"/>
    </source>
</evidence>
<dbReference type="InterPro" id="IPR004358">
    <property type="entry name" value="Sig_transdc_His_kin-like_C"/>
</dbReference>
<dbReference type="PROSITE" id="PS50109">
    <property type="entry name" value="HIS_KIN"/>
    <property type="match status" value="1"/>
</dbReference>
<evidence type="ECO:0000256" key="8">
    <source>
        <dbReference type="PROSITE-ProRule" id="PRU00169"/>
    </source>
</evidence>
<keyword evidence="4 8" id="KW-0597">Phosphoprotein</keyword>
<dbReference type="GO" id="GO:0016301">
    <property type="term" value="F:kinase activity"/>
    <property type="evidence" value="ECO:0007669"/>
    <property type="project" value="UniProtKB-KW"/>
</dbReference>
<dbReference type="CDD" id="cd16922">
    <property type="entry name" value="HATPase_EvgS-ArcB-TorS-like"/>
    <property type="match status" value="1"/>
</dbReference>
<comment type="caution">
    <text evidence="16">The sequence shown here is derived from an EMBL/GenBank/DDBJ whole genome shotgun (WGS) entry which is preliminary data.</text>
</comment>
<feature type="domain" description="Histidine kinase" evidence="12">
    <location>
        <begin position="641"/>
        <end position="861"/>
    </location>
</feature>
<feature type="domain" description="PAC" evidence="15">
    <location>
        <begin position="235"/>
        <end position="287"/>
    </location>
</feature>
<feature type="domain" description="Phytochrome chromophore attachment site" evidence="11">
    <location>
        <begin position="437"/>
        <end position="600"/>
    </location>
</feature>
<evidence type="ECO:0000259" key="13">
    <source>
        <dbReference type="PROSITE" id="PS50110"/>
    </source>
</evidence>
<dbReference type="InterPro" id="IPR000014">
    <property type="entry name" value="PAS"/>
</dbReference>
<evidence type="ECO:0000256" key="7">
    <source>
        <dbReference type="ARBA" id="ARBA00023012"/>
    </source>
</evidence>
<dbReference type="SUPFAM" id="SSF55874">
    <property type="entry name" value="ATPase domain of HSP90 chaperone/DNA topoisomerase II/histidine kinase"/>
    <property type="match status" value="1"/>
</dbReference>
<dbReference type="Pfam" id="PF00512">
    <property type="entry name" value="HisKA"/>
    <property type="match status" value="1"/>
</dbReference>
<dbReference type="InterPro" id="IPR036097">
    <property type="entry name" value="HisK_dim/P_sf"/>
</dbReference>
<feature type="domain" description="PAC" evidence="15">
    <location>
        <begin position="365"/>
        <end position="417"/>
    </location>
</feature>
<dbReference type="InterPro" id="IPR036890">
    <property type="entry name" value="HATPase_C_sf"/>
</dbReference>
<keyword evidence="5" id="KW-0808">Transferase</keyword>
<dbReference type="Gene3D" id="3.30.450.20">
    <property type="entry name" value="PAS domain"/>
    <property type="match status" value="2"/>
</dbReference>
<dbReference type="SUPFAM" id="SSF47384">
    <property type="entry name" value="Homodimeric domain of signal transducing histidine kinase"/>
    <property type="match status" value="1"/>
</dbReference>
<evidence type="ECO:0000259" key="15">
    <source>
        <dbReference type="PROSITE" id="PS50113"/>
    </source>
</evidence>
<feature type="coiled-coil region" evidence="9">
    <location>
        <begin position="604"/>
        <end position="631"/>
    </location>
</feature>